<feature type="transmembrane region" description="Helical" evidence="11">
    <location>
        <begin position="210"/>
        <end position="231"/>
    </location>
</feature>
<evidence type="ECO:0000256" key="1">
    <source>
        <dbReference type="ARBA" id="ARBA00004141"/>
    </source>
</evidence>
<dbReference type="EMBL" id="DVNA01000141">
    <property type="protein sequence ID" value="HIU55400.1"/>
    <property type="molecule type" value="Genomic_DNA"/>
</dbReference>
<comment type="subcellular location">
    <subcellularLocation>
        <location evidence="11 12">Cell membrane</location>
        <topology evidence="11 12">Multi-pass membrane protein</topology>
    </subcellularLocation>
    <subcellularLocation>
        <location evidence="1">Membrane</location>
        <topology evidence="1">Multi-pass membrane protein</topology>
    </subcellularLocation>
</comment>
<reference evidence="13" key="2">
    <citation type="journal article" date="2021" name="PeerJ">
        <title>Extensive microbial diversity within the chicken gut microbiome revealed by metagenomics and culture.</title>
        <authorList>
            <person name="Gilroy R."/>
            <person name="Ravi A."/>
            <person name="Getino M."/>
            <person name="Pursley I."/>
            <person name="Horton D.L."/>
            <person name="Alikhan N.F."/>
            <person name="Baker D."/>
            <person name="Gharbi K."/>
            <person name="Hall N."/>
            <person name="Watson M."/>
            <person name="Adriaenssens E.M."/>
            <person name="Foster-Nyarko E."/>
            <person name="Jarju S."/>
            <person name="Secka A."/>
            <person name="Antonio M."/>
            <person name="Oren A."/>
            <person name="Chaudhuri R.R."/>
            <person name="La Ragione R."/>
            <person name="Hildebrand F."/>
            <person name="Pallen M.J."/>
        </authorList>
    </citation>
    <scope>NUCLEOTIDE SEQUENCE</scope>
    <source>
        <strain evidence="13">CHK158-818</strain>
    </source>
</reference>
<dbReference type="PANTHER" id="PTHR11410:SF0">
    <property type="entry name" value="ATP SYNTHASE SUBUNIT A"/>
    <property type="match status" value="1"/>
</dbReference>
<evidence type="ECO:0000256" key="7">
    <source>
        <dbReference type="ARBA" id="ARBA00022989"/>
    </source>
</evidence>
<dbReference type="AlphaFoldDB" id="A0A9D1SCU0"/>
<dbReference type="CDD" id="cd00310">
    <property type="entry name" value="ATP-synt_Fo_a_6"/>
    <property type="match status" value="1"/>
</dbReference>
<dbReference type="Proteomes" id="UP000824112">
    <property type="component" value="Unassembled WGS sequence"/>
</dbReference>
<evidence type="ECO:0000256" key="10">
    <source>
        <dbReference type="ARBA" id="ARBA00023310"/>
    </source>
</evidence>
<protein>
    <recommendedName>
        <fullName evidence="11 12">ATP synthase subunit a</fullName>
    </recommendedName>
    <alternativeName>
        <fullName evidence="11">ATP synthase F0 sector subunit a</fullName>
    </alternativeName>
    <alternativeName>
        <fullName evidence="11">F-ATPase subunit 6</fullName>
    </alternativeName>
</protein>
<keyword evidence="10 11" id="KW-0066">ATP synthesis</keyword>
<proteinExistence type="inferred from homology"/>
<dbReference type="GO" id="GO:0045259">
    <property type="term" value="C:proton-transporting ATP synthase complex"/>
    <property type="evidence" value="ECO:0007669"/>
    <property type="project" value="UniProtKB-KW"/>
</dbReference>
<evidence type="ECO:0000256" key="9">
    <source>
        <dbReference type="ARBA" id="ARBA00023136"/>
    </source>
</evidence>
<dbReference type="GO" id="GO:0005886">
    <property type="term" value="C:plasma membrane"/>
    <property type="evidence" value="ECO:0007669"/>
    <property type="project" value="UniProtKB-SubCell"/>
</dbReference>
<feature type="transmembrane region" description="Helical" evidence="11">
    <location>
        <begin position="251"/>
        <end position="273"/>
    </location>
</feature>
<evidence type="ECO:0000313" key="13">
    <source>
        <dbReference type="EMBL" id="HIU55400.1"/>
    </source>
</evidence>
<evidence type="ECO:0000313" key="14">
    <source>
        <dbReference type="Proteomes" id="UP000824112"/>
    </source>
</evidence>
<dbReference type="Gene3D" id="1.20.120.220">
    <property type="entry name" value="ATP synthase, F0 complex, subunit A"/>
    <property type="match status" value="1"/>
</dbReference>
<reference evidence="13" key="1">
    <citation type="submission" date="2020-10" db="EMBL/GenBank/DDBJ databases">
        <authorList>
            <person name="Gilroy R."/>
        </authorList>
    </citation>
    <scope>NUCLEOTIDE SEQUENCE</scope>
    <source>
        <strain evidence="13">CHK158-818</strain>
    </source>
</reference>
<evidence type="ECO:0000256" key="11">
    <source>
        <dbReference type="HAMAP-Rule" id="MF_01393"/>
    </source>
</evidence>
<dbReference type="PANTHER" id="PTHR11410">
    <property type="entry name" value="ATP SYNTHASE SUBUNIT A"/>
    <property type="match status" value="1"/>
</dbReference>
<name>A0A9D1SCU0_9BACT</name>
<keyword evidence="4 11" id="KW-0138">CF(0)</keyword>
<evidence type="ECO:0000256" key="3">
    <source>
        <dbReference type="ARBA" id="ARBA00022448"/>
    </source>
</evidence>
<dbReference type="InterPro" id="IPR035908">
    <property type="entry name" value="F0_ATP_A_sf"/>
</dbReference>
<keyword evidence="5 11" id="KW-0812">Transmembrane</keyword>
<keyword evidence="8 11" id="KW-0406">Ion transport</keyword>
<evidence type="ECO:0000256" key="5">
    <source>
        <dbReference type="ARBA" id="ARBA00022692"/>
    </source>
</evidence>
<evidence type="ECO:0000256" key="4">
    <source>
        <dbReference type="ARBA" id="ARBA00022547"/>
    </source>
</evidence>
<evidence type="ECO:0000256" key="6">
    <source>
        <dbReference type="ARBA" id="ARBA00022781"/>
    </source>
</evidence>
<dbReference type="InterPro" id="IPR045083">
    <property type="entry name" value="ATP_synth_F0_asu_bact/mt"/>
</dbReference>
<feature type="transmembrane region" description="Helical" evidence="11">
    <location>
        <begin position="118"/>
        <end position="138"/>
    </location>
</feature>
<keyword evidence="11" id="KW-1003">Cell membrane</keyword>
<keyword evidence="6 11" id="KW-0375">Hydrogen ion transport</keyword>
<dbReference type="Pfam" id="PF00119">
    <property type="entry name" value="ATP-synt_A"/>
    <property type="match status" value="1"/>
</dbReference>
<dbReference type="HAMAP" id="MF_01393">
    <property type="entry name" value="ATP_synth_a_bact"/>
    <property type="match status" value="1"/>
</dbReference>
<evidence type="ECO:0000256" key="12">
    <source>
        <dbReference type="RuleBase" id="RU000483"/>
    </source>
</evidence>
<feature type="transmembrane region" description="Helical" evidence="11">
    <location>
        <begin position="280"/>
        <end position="300"/>
    </location>
</feature>
<feature type="transmembrane region" description="Helical" evidence="11">
    <location>
        <begin position="181"/>
        <end position="203"/>
    </location>
</feature>
<dbReference type="GO" id="GO:0046933">
    <property type="term" value="F:proton-transporting ATP synthase activity, rotational mechanism"/>
    <property type="evidence" value="ECO:0007669"/>
    <property type="project" value="UniProtKB-UniRule"/>
</dbReference>
<dbReference type="NCBIfam" id="TIGR01131">
    <property type="entry name" value="ATP_synt_6_or_A"/>
    <property type="match status" value="1"/>
</dbReference>
<keyword evidence="7 11" id="KW-1133">Transmembrane helix</keyword>
<feature type="transmembrane region" description="Helical" evidence="11">
    <location>
        <begin position="320"/>
        <end position="343"/>
    </location>
</feature>
<keyword evidence="3 11" id="KW-0813">Transport</keyword>
<dbReference type="SUPFAM" id="SSF81336">
    <property type="entry name" value="F1F0 ATP synthase subunit A"/>
    <property type="match status" value="1"/>
</dbReference>
<sequence length="367" mass="42433">MRKRESYILYIFILVFMYAFPTKAEENHDEGEFNVKEVIFEHLTDNYSWELPFSHTQRLYLPVIVRDTKGEWHIFSSKHLTEGNVHQGFYIAQEGDNIHKIESVDEQGNKYRPLDFSITKNVLAIFFTAIIILSILLWDARWYKKHSYQAPRRGVAMIEVVVDMLYYEIIKPILGADARKFAPYILTLFFFILVANLLGQIVIFPGGVNLTGNISITFVLAAMTFVVINLFGTKEYWKETFWPDVPLWLKFPIPIMPLIEVFGIITKPFALMIRLFANMLGGHIIALSLVSLIFLLGALGEYVMGMTTVVSVIFSLFMKLIDLLICFIQAFVFMMLTTVFISLARVKEHEHKEETKEQPSEISEITE</sequence>
<comment type="similarity">
    <text evidence="2 11 12">Belongs to the ATPase A chain family.</text>
</comment>
<comment type="function">
    <text evidence="11 12">Key component of the proton channel; it plays a direct role in the translocation of protons across the membrane.</text>
</comment>
<comment type="caution">
    <text evidence="13">The sequence shown here is derived from an EMBL/GenBank/DDBJ whole genome shotgun (WGS) entry which is preliminary data.</text>
</comment>
<gene>
    <name evidence="11 13" type="primary">atpB</name>
    <name evidence="13" type="ORF">IAB03_06305</name>
</gene>
<dbReference type="PRINTS" id="PR00123">
    <property type="entry name" value="ATPASEA"/>
</dbReference>
<organism evidence="13 14">
    <name type="scientific">Candidatus Gallibacteroides avistercoris</name>
    <dbReference type="NCBI Taxonomy" id="2840833"/>
    <lineage>
        <taxon>Bacteria</taxon>
        <taxon>Pseudomonadati</taxon>
        <taxon>Bacteroidota</taxon>
        <taxon>Bacteroidia</taxon>
        <taxon>Bacteroidales</taxon>
        <taxon>Bacteroidaceae</taxon>
        <taxon>Bacteroidaceae incertae sedis</taxon>
        <taxon>Candidatus Gallibacteroides</taxon>
    </lineage>
</organism>
<evidence type="ECO:0000256" key="8">
    <source>
        <dbReference type="ARBA" id="ARBA00023065"/>
    </source>
</evidence>
<keyword evidence="9 11" id="KW-0472">Membrane</keyword>
<dbReference type="InterPro" id="IPR000568">
    <property type="entry name" value="ATP_synth_F0_asu"/>
</dbReference>
<evidence type="ECO:0000256" key="2">
    <source>
        <dbReference type="ARBA" id="ARBA00006810"/>
    </source>
</evidence>
<accession>A0A9D1SCU0</accession>